<dbReference type="RefSeq" id="WP_230066199.1">
    <property type="nucleotide sequence ID" value="NZ_BAABLL010000010.1"/>
</dbReference>
<keyword evidence="2" id="KW-1185">Reference proteome</keyword>
<protein>
    <submittedName>
        <fullName evidence="1">Uncharacterized protein</fullName>
    </submittedName>
</protein>
<dbReference type="Proteomes" id="UP001595773">
    <property type="component" value="Unassembled WGS sequence"/>
</dbReference>
<dbReference type="EMBL" id="JBHSCQ010000022">
    <property type="protein sequence ID" value="MFC4266544.1"/>
    <property type="molecule type" value="Genomic_DNA"/>
</dbReference>
<evidence type="ECO:0000313" key="1">
    <source>
        <dbReference type="EMBL" id="MFC4266544.1"/>
    </source>
</evidence>
<reference evidence="2" key="1">
    <citation type="journal article" date="2019" name="Int. J. Syst. Evol. Microbiol.">
        <title>The Global Catalogue of Microorganisms (GCM) 10K type strain sequencing project: providing services to taxonomists for standard genome sequencing and annotation.</title>
        <authorList>
            <consortium name="The Broad Institute Genomics Platform"/>
            <consortium name="The Broad Institute Genome Sequencing Center for Infectious Disease"/>
            <person name="Wu L."/>
            <person name="Ma J."/>
        </authorList>
    </citation>
    <scope>NUCLEOTIDE SEQUENCE [LARGE SCALE GENOMIC DNA]</scope>
    <source>
        <strain evidence="2">CGMCC 1.10698</strain>
    </source>
</reference>
<name>A0ABV8R243_9MICC</name>
<sequence>MSEDNEMARRAAAHADQAVVAAAKLKVGSWESVQALATLSIAESLLSQRQIDQPRR</sequence>
<proteinExistence type="predicted"/>
<gene>
    <name evidence="1" type="ORF">ACFOW9_13115</name>
</gene>
<evidence type="ECO:0000313" key="2">
    <source>
        <dbReference type="Proteomes" id="UP001595773"/>
    </source>
</evidence>
<organism evidence="1 2">
    <name type="scientific">Arthrobacter cryoconiti</name>
    <dbReference type="NCBI Taxonomy" id="748907"/>
    <lineage>
        <taxon>Bacteria</taxon>
        <taxon>Bacillati</taxon>
        <taxon>Actinomycetota</taxon>
        <taxon>Actinomycetes</taxon>
        <taxon>Micrococcales</taxon>
        <taxon>Micrococcaceae</taxon>
        <taxon>Arthrobacter</taxon>
    </lineage>
</organism>
<comment type="caution">
    <text evidence="1">The sequence shown here is derived from an EMBL/GenBank/DDBJ whole genome shotgun (WGS) entry which is preliminary data.</text>
</comment>
<accession>A0ABV8R243</accession>